<dbReference type="SUPFAM" id="SSF52540">
    <property type="entry name" value="P-loop containing nucleoside triphosphate hydrolases"/>
    <property type="match status" value="1"/>
</dbReference>
<evidence type="ECO:0000256" key="2">
    <source>
        <dbReference type="ARBA" id="ARBA00023015"/>
    </source>
</evidence>
<dbReference type="SMART" id="SM00028">
    <property type="entry name" value="TPR"/>
    <property type="match status" value="4"/>
</dbReference>
<dbReference type="Gene3D" id="1.25.40.10">
    <property type="entry name" value="Tetratricopeptide repeat domain"/>
    <property type="match status" value="3"/>
</dbReference>
<dbReference type="GO" id="GO:0000160">
    <property type="term" value="P:phosphorelay signal transduction system"/>
    <property type="evidence" value="ECO:0007669"/>
    <property type="project" value="InterPro"/>
</dbReference>
<dbReference type="GO" id="GO:0003677">
    <property type="term" value="F:DNA binding"/>
    <property type="evidence" value="ECO:0007669"/>
    <property type="project" value="UniProtKB-UniRule"/>
</dbReference>
<keyword evidence="3 6" id="KW-0238">DNA-binding</keyword>
<evidence type="ECO:0000256" key="3">
    <source>
        <dbReference type="ARBA" id="ARBA00023125"/>
    </source>
</evidence>
<dbReference type="EMBL" id="BLPF01000002">
    <property type="protein sequence ID" value="GFJ81245.1"/>
    <property type="molecule type" value="Genomic_DNA"/>
</dbReference>
<organism evidence="8 9">
    <name type="scientific">Phytohabitans houttuyneae</name>
    <dbReference type="NCBI Taxonomy" id="1076126"/>
    <lineage>
        <taxon>Bacteria</taxon>
        <taxon>Bacillati</taxon>
        <taxon>Actinomycetota</taxon>
        <taxon>Actinomycetes</taxon>
        <taxon>Micromonosporales</taxon>
        <taxon>Micromonosporaceae</taxon>
    </lineage>
</organism>
<dbReference type="GO" id="GO:0043531">
    <property type="term" value="F:ADP binding"/>
    <property type="evidence" value="ECO:0007669"/>
    <property type="project" value="InterPro"/>
</dbReference>
<evidence type="ECO:0000256" key="5">
    <source>
        <dbReference type="PROSITE-ProRule" id="PRU00339"/>
    </source>
</evidence>
<dbReference type="InterPro" id="IPR001867">
    <property type="entry name" value="OmpR/PhoB-type_DNA-bd"/>
</dbReference>
<dbReference type="InterPro" id="IPR005158">
    <property type="entry name" value="BTAD"/>
</dbReference>
<dbReference type="InterPro" id="IPR027417">
    <property type="entry name" value="P-loop_NTPase"/>
</dbReference>
<dbReference type="PROSITE" id="PS51755">
    <property type="entry name" value="OMPR_PHOB"/>
    <property type="match status" value="1"/>
</dbReference>
<accession>A0A6V8KKN4</accession>
<reference evidence="8 9" key="2">
    <citation type="submission" date="2020-03" db="EMBL/GenBank/DDBJ databases">
        <authorList>
            <person name="Ichikawa N."/>
            <person name="Kimura A."/>
            <person name="Kitahashi Y."/>
            <person name="Uohara A."/>
        </authorList>
    </citation>
    <scope>NUCLEOTIDE SEQUENCE [LARGE SCALE GENOMIC DNA]</scope>
    <source>
        <strain evidence="8 9">NBRC 108639</strain>
    </source>
</reference>
<dbReference type="PROSITE" id="PS50005">
    <property type="entry name" value="TPR"/>
    <property type="match status" value="2"/>
</dbReference>
<evidence type="ECO:0000313" key="8">
    <source>
        <dbReference type="EMBL" id="GFJ81245.1"/>
    </source>
</evidence>
<dbReference type="AlphaFoldDB" id="A0A6V8KKN4"/>
<dbReference type="Pfam" id="PF13181">
    <property type="entry name" value="TPR_8"/>
    <property type="match status" value="1"/>
</dbReference>
<dbReference type="PANTHER" id="PTHR35807">
    <property type="entry name" value="TRANSCRIPTIONAL REGULATOR REDD-RELATED"/>
    <property type="match status" value="1"/>
</dbReference>
<evidence type="ECO:0000256" key="6">
    <source>
        <dbReference type="PROSITE-ProRule" id="PRU01091"/>
    </source>
</evidence>
<evidence type="ECO:0000313" key="9">
    <source>
        <dbReference type="Proteomes" id="UP000482800"/>
    </source>
</evidence>
<dbReference type="InterPro" id="IPR051677">
    <property type="entry name" value="AfsR-DnrI-RedD_regulator"/>
</dbReference>
<dbReference type="InterPro" id="IPR019734">
    <property type="entry name" value="TPR_rpt"/>
</dbReference>
<dbReference type="SMART" id="SM01043">
    <property type="entry name" value="BTAD"/>
    <property type="match status" value="1"/>
</dbReference>
<feature type="domain" description="OmpR/PhoB-type" evidence="7">
    <location>
        <begin position="1"/>
        <end position="99"/>
    </location>
</feature>
<dbReference type="InterPro" id="IPR036388">
    <property type="entry name" value="WH-like_DNA-bd_sf"/>
</dbReference>
<name>A0A6V8KKN4_9ACTN</name>
<feature type="repeat" description="TPR" evidence="5">
    <location>
        <begin position="796"/>
        <end position="829"/>
    </location>
</feature>
<dbReference type="InterPro" id="IPR011990">
    <property type="entry name" value="TPR-like_helical_dom_sf"/>
</dbReference>
<sequence>MGGMRFQVLGPVRAWRGTTELDLGSPKQRLLCAVLLLEINRLVTVDAVTGLLWPEGPPRTARRTVQAYVSRLRTALTAGGDAQPEVTLVRRGAGYQLCGEPDTVDAHRFAGLVERARRSGDPEVTARTLREALDLWAGPPLADVLDEEARQRLCHALAETRLAAVEELAEVELSLGRAGRVLAELSTEAAAHPHRQRLTAALMLALHRSGRTAEALRAYEQARHRLADELGVDPSRELRATHLAVLRDGDAPSAVPARTVPALLPAGVVDFTGRAEVLDRLDALAAASPAAAPLVVVTGTAGVGKTALVAHWGGRVRDRFPDGQLYLDLKGFATEPPVRPLDALTQLLRALGVPPDQVPADVREAIDGYRGRLADRRMLVVLDNAASAEQVRPLLPAGPGCLVLVTSRRGLSGLTARDGAYRVHLDVLTGAEALSLLERHLGGERMAAEPAAAAELARVCAGLPLALRIVAANLADRPWESIAAHVEELRTGDRLGKLAVGRDGPAAVRAVFDLSFRLLAPPAQRMFRLLGLAVGADLSAAAAAALAGTDLDHAGGMLDELTDAHLVRQHAAGRYAVHDLLRLYATERVADDETPGERAAAVHRLVWWYERSADAAARLLYPLRLRLPPDSGGVPPVEPVRLADRAAAAAWLQVELANLVRVVTYTAEHGPKAVAWRLADTLRGYFWLCLNTVDWLVVARAALAAAEAEGSAHARAAAWFNLGDVLRRTGRSRQAPEHYERALELAEELDWTAMAAAALGCLGGLYRSAGRPNVAERYLLRALSLARRTDAVRSEAVVLGGLGAGYREMGRVEESIESFSAAVRLFRQSGSREGELATLAGLGTAWHAEGALDVATDHLVQAVAGLREIGDRSSESDALPALAAVQRDRGLLAGADLLATEAISLATRLNDRRAEAAARVVRASIHLHAHRHDRAITEYHLALDLAEDLAEPYLEVEADVGLAEVHAALAATSLASVHARRALARSRACGYPLLRRRAEAVLAALAAGVSR</sequence>
<evidence type="ECO:0000256" key="4">
    <source>
        <dbReference type="ARBA" id="ARBA00023163"/>
    </source>
</evidence>
<feature type="repeat" description="TPR" evidence="5">
    <location>
        <begin position="716"/>
        <end position="749"/>
    </location>
</feature>
<dbReference type="SUPFAM" id="SSF48452">
    <property type="entry name" value="TPR-like"/>
    <property type="match status" value="3"/>
</dbReference>
<evidence type="ECO:0000259" key="7">
    <source>
        <dbReference type="PROSITE" id="PS51755"/>
    </source>
</evidence>
<dbReference type="Gene3D" id="3.40.50.300">
    <property type="entry name" value="P-loop containing nucleotide triphosphate hydrolases"/>
    <property type="match status" value="1"/>
</dbReference>
<dbReference type="PRINTS" id="PR00364">
    <property type="entry name" value="DISEASERSIST"/>
</dbReference>
<keyword evidence="5" id="KW-0802">TPR repeat</keyword>
<dbReference type="Gene3D" id="1.10.10.10">
    <property type="entry name" value="Winged helix-like DNA-binding domain superfamily/Winged helix DNA-binding domain"/>
    <property type="match status" value="1"/>
</dbReference>
<dbReference type="CDD" id="cd15831">
    <property type="entry name" value="BTAD"/>
    <property type="match status" value="1"/>
</dbReference>
<comment type="similarity">
    <text evidence="1">Belongs to the AfsR/DnrI/RedD regulatory family.</text>
</comment>
<dbReference type="Pfam" id="PF03704">
    <property type="entry name" value="BTAD"/>
    <property type="match status" value="1"/>
</dbReference>
<dbReference type="PROSITE" id="PS50293">
    <property type="entry name" value="TPR_REGION"/>
    <property type="match status" value="1"/>
</dbReference>
<dbReference type="SMART" id="SM00862">
    <property type="entry name" value="Trans_reg_C"/>
    <property type="match status" value="1"/>
</dbReference>
<dbReference type="GO" id="GO:0006355">
    <property type="term" value="P:regulation of DNA-templated transcription"/>
    <property type="evidence" value="ECO:0007669"/>
    <property type="project" value="InterPro"/>
</dbReference>
<comment type="caution">
    <text evidence="8">The sequence shown here is derived from an EMBL/GenBank/DDBJ whole genome shotgun (WGS) entry which is preliminary data.</text>
</comment>
<gene>
    <name evidence="8" type="ORF">Phou_054250</name>
</gene>
<protein>
    <submittedName>
        <fullName evidence="8">SARP family transcriptional regulator</fullName>
    </submittedName>
</protein>
<dbReference type="InterPro" id="IPR042197">
    <property type="entry name" value="Apaf_helical"/>
</dbReference>
<dbReference type="InterPro" id="IPR016032">
    <property type="entry name" value="Sig_transdc_resp-reg_C-effctor"/>
</dbReference>
<keyword evidence="9" id="KW-1185">Reference proteome</keyword>
<keyword evidence="2" id="KW-0805">Transcription regulation</keyword>
<dbReference type="PANTHER" id="PTHR35807:SF1">
    <property type="entry name" value="TRANSCRIPTIONAL REGULATOR REDD"/>
    <property type="match status" value="1"/>
</dbReference>
<evidence type="ECO:0000256" key="1">
    <source>
        <dbReference type="ARBA" id="ARBA00005820"/>
    </source>
</evidence>
<keyword evidence="4" id="KW-0804">Transcription</keyword>
<dbReference type="Gene3D" id="1.10.8.430">
    <property type="entry name" value="Helical domain of apoptotic protease-activating factors"/>
    <property type="match status" value="1"/>
</dbReference>
<reference evidence="8 9" key="1">
    <citation type="submission" date="2020-03" db="EMBL/GenBank/DDBJ databases">
        <title>Whole genome shotgun sequence of Phytohabitans houttuyneae NBRC 108639.</title>
        <authorList>
            <person name="Komaki H."/>
            <person name="Tamura T."/>
        </authorList>
    </citation>
    <scope>NUCLEOTIDE SEQUENCE [LARGE SCALE GENOMIC DNA]</scope>
    <source>
        <strain evidence="8 9">NBRC 108639</strain>
    </source>
</reference>
<dbReference type="Proteomes" id="UP000482800">
    <property type="component" value="Unassembled WGS sequence"/>
</dbReference>
<dbReference type="Pfam" id="PF13424">
    <property type="entry name" value="TPR_12"/>
    <property type="match status" value="1"/>
</dbReference>
<dbReference type="Pfam" id="PF00486">
    <property type="entry name" value="Trans_reg_C"/>
    <property type="match status" value="1"/>
</dbReference>
<dbReference type="SUPFAM" id="SSF46894">
    <property type="entry name" value="C-terminal effector domain of the bipartite response regulators"/>
    <property type="match status" value="1"/>
</dbReference>
<proteinExistence type="inferred from homology"/>
<feature type="DNA-binding region" description="OmpR/PhoB-type" evidence="6">
    <location>
        <begin position="1"/>
        <end position="99"/>
    </location>
</feature>